<accession>A0A364JV97</accession>
<dbReference type="InterPro" id="IPR045720">
    <property type="entry name" value="DUF6074"/>
</dbReference>
<evidence type="ECO:0000313" key="2">
    <source>
        <dbReference type="Proteomes" id="UP000249453"/>
    </source>
</evidence>
<comment type="caution">
    <text evidence="1">The sequence shown here is derived from an EMBL/GenBank/DDBJ whole genome shotgun (WGS) entry which is preliminary data.</text>
</comment>
<organism evidence="1 2">
    <name type="scientific">Falsochrobactrum ovis</name>
    <dbReference type="NCBI Taxonomy" id="1293442"/>
    <lineage>
        <taxon>Bacteria</taxon>
        <taxon>Pseudomonadati</taxon>
        <taxon>Pseudomonadota</taxon>
        <taxon>Alphaproteobacteria</taxon>
        <taxon>Hyphomicrobiales</taxon>
        <taxon>Brucellaceae</taxon>
        <taxon>Falsochrobactrum</taxon>
    </lineage>
</organism>
<dbReference type="AlphaFoldDB" id="A0A364JV97"/>
<gene>
    <name evidence="1" type="ORF">C7374_10583</name>
</gene>
<dbReference type="Pfam" id="PF19551">
    <property type="entry name" value="DUF6074"/>
    <property type="match status" value="1"/>
</dbReference>
<evidence type="ECO:0000313" key="1">
    <source>
        <dbReference type="EMBL" id="RAK29034.1"/>
    </source>
</evidence>
<protein>
    <submittedName>
        <fullName evidence="1">Uncharacterized protein</fullName>
    </submittedName>
</protein>
<reference evidence="1 2" key="1">
    <citation type="submission" date="2018-06" db="EMBL/GenBank/DDBJ databases">
        <title>Genomic Encyclopedia of Type Strains, Phase IV (KMG-IV): sequencing the most valuable type-strain genomes for metagenomic binning, comparative biology and taxonomic classification.</title>
        <authorList>
            <person name="Goeker M."/>
        </authorList>
    </citation>
    <scope>NUCLEOTIDE SEQUENCE [LARGE SCALE GENOMIC DNA]</scope>
    <source>
        <strain evidence="1 2">DSM 26720</strain>
    </source>
</reference>
<dbReference type="EMBL" id="QLMK01000005">
    <property type="protein sequence ID" value="RAK29034.1"/>
    <property type="molecule type" value="Genomic_DNA"/>
</dbReference>
<dbReference type="Proteomes" id="UP000249453">
    <property type="component" value="Unassembled WGS sequence"/>
</dbReference>
<sequence>MPEQKQEGDMKQYNLLEWRQPVEIIPFPLTRRIGRIREVADKLMHKTDRQTEYYISQVTGGLFSQLDRLGVPVDTQDQMVEDFMTAVCQELNRRSGFDGGGAA</sequence>
<name>A0A364JV97_9HYPH</name>
<proteinExistence type="predicted"/>
<keyword evidence="2" id="KW-1185">Reference proteome</keyword>